<accession>A0ABP8TGM0</accession>
<evidence type="ECO:0000313" key="2">
    <source>
        <dbReference type="Proteomes" id="UP001500212"/>
    </source>
</evidence>
<reference evidence="2" key="1">
    <citation type="journal article" date="2019" name="Int. J. Syst. Evol. Microbiol.">
        <title>The Global Catalogue of Microorganisms (GCM) 10K type strain sequencing project: providing services to taxonomists for standard genome sequencing and annotation.</title>
        <authorList>
            <consortium name="The Broad Institute Genomics Platform"/>
            <consortium name="The Broad Institute Genome Sequencing Center for Infectious Disease"/>
            <person name="Wu L."/>
            <person name="Ma J."/>
        </authorList>
    </citation>
    <scope>NUCLEOTIDE SEQUENCE [LARGE SCALE GENOMIC DNA]</scope>
    <source>
        <strain evidence="2">JCM 17938</strain>
    </source>
</reference>
<evidence type="ECO:0000313" key="1">
    <source>
        <dbReference type="EMBL" id="GAA4607758.1"/>
    </source>
</evidence>
<proteinExistence type="predicted"/>
<name>A0ABP8TGM0_9ACTN</name>
<dbReference type="EMBL" id="BAABHJ010000007">
    <property type="protein sequence ID" value="GAA4607758.1"/>
    <property type="molecule type" value="Genomic_DNA"/>
</dbReference>
<dbReference type="Proteomes" id="UP001500212">
    <property type="component" value="Unassembled WGS sequence"/>
</dbReference>
<gene>
    <name evidence="1" type="ORF">GCM10023195_29790</name>
</gene>
<organism evidence="1 2">
    <name type="scientific">Actinoallomurus liliacearum</name>
    <dbReference type="NCBI Taxonomy" id="1080073"/>
    <lineage>
        <taxon>Bacteria</taxon>
        <taxon>Bacillati</taxon>
        <taxon>Actinomycetota</taxon>
        <taxon>Actinomycetes</taxon>
        <taxon>Streptosporangiales</taxon>
        <taxon>Thermomonosporaceae</taxon>
        <taxon>Actinoallomurus</taxon>
    </lineage>
</organism>
<sequence length="52" mass="5581">MSGVVAGLEHTNEWALAEHAAAVSPDGMQWLLWRADWDIKGVGPSLRGCGHP</sequence>
<keyword evidence="2" id="KW-1185">Reference proteome</keyword>
<protein>
    <submittedName>
        <fullName evidence="1">Uncharacterized protein</fullName>
    </submittedName>
</protein>
<comment type="caution">
    <text evidence="1">The sequence shown here is derived from an EMBL/GenBank/DDBJ whole genome shotgun (WGS) entry which is preliminary data.</text>
</comment>